<dbReference type="PANTHER" id="PTHR43685:SF11">
    <property type="entry name" value="GLYCOSYLTRANSFERASE TAGX-RELATED"/>
    <property type="match status" value="1"/>
</dbReference>
<dbReference type="CDD" id="cd00761">
    <property type="entry name" value="Glyco_tranf_GTA_type"/>
    <property type="match status" value="1"/>
</dbReference>
<dbReference type="EMBL" id="CP019344">
    <property type="protein sequence ID" value="ARN77628.1"/>
    <property type="molecule type" value="Genomic_DNA"/>
</dbReference>
<dbReference type="Proteomes" id="UP000193431">
    <property type="component" value="Chromosome"/>
</dbReference>
<dbReference type="Pfam" id="PF00535">
    <property type="entry name" value="Glycos_transf_2"/>
    <property type="match status" value="1"/>
</dbReference>
<keyword evidence="3" id="KW-1185">Reference proteome</keyword>
<evidence type="ECO:0000313" key="3">
    <source>
        <dbReference type="Proteomes" id="UP000193431"/>
    </source>
</evidence>
<dbReference type="SUPFAM" id="SSF53448">
    <property type="entry name" value="Nucleotide-diphospho-sugar transferases"/>
    <property type="match status" value="1"/>
</dbReference>
<dbReference type="InterPro" id="IPR001173">
    <property type="entry name" value="Glyco_trans_2-like"/>
</dbReference>
<sequence length="314" mass="36426">MPHTPFFSVAIAVYNKEKYIVETMESVLAQDFDDFEVVVVDDGSTDRSMELIKNMKNDRIRIFTQENQGASAARNHAIAKCSGKYIALIDADDLWTQHHLSDIKELIQTFPEAQLFATHYEVMYTPHYKVEANYSVEISKRTVMIDDYFAGSMQRSLITSSSVAFTREAFEKAGKFAPDIKSGEDTDLWIRLTLEYPLAFHLRNSTTYRSFAENNLTSQLLVEESSKLLNKYKEQEQSNPSLQKFMNMNRFAVAIYAKLGSNDKIFRLILPEISKEDLNFTQRLLLKMPSKMLILMKKWQLWLNSKRIYLTAWD</sequence>
<name>A0A1W6MJ33_9FLAO</name>
<proteinExistence type="predicted"/>
<evidence type="ECO:0000259" key="1">
    <source>
        <dbReference type="Pfam" id="PF00535"/>
    </source>
</evidence>
<dbReference type="RefSeq" id="WP_085766428.1">
    <property type="nucleotide sequence ID" value="NZ_CP019344.1"/>
</dbReference>
<accession>A0A1W6MJ33</accession>
<feature type="domain" description="Glycosyltransferase 2-like" evidence="1">
    <location>
        <begin position="8"/>
        <end position="120"/>
    </location>
</feature>
<organism evidence="2 3">
    <name type="scientific">Nonlabens spongiae</name>
    <dbReference type="NCBI Taxonomy" id="331648"/>
    <lineage>
        <taxon>Bacteria</taxon>
        <taxon>Pseudomonadati</taxon>
        <taxon>Bacteroidota</taxon>
        <taxon>Flavobacteriia</taxon>
        <taxon>Flavobacteriales</taxon>
        <taxon>Flavobacteriaceae</taxon>
        <taxon>Nonlabens</taxon>
    </lineage>
</organism>
<dbReference type="AlphaFoldDB" id="A0A1W6MJ33"/>
<gene>
    <name evidence="2" type="ORF">BST97_06265</name>
</gene>
<dbReference type="STRING" id="331648.BST97_06265"/>
<dbReference type="Gene3D" id="3.90.550.10">
    <property type="entry name" value="Spore Coat Polysaccharide Biosynthesis Protein SpsA, Chain A"/>
    <property type="match status" value="1"/>
</dbReference>
<protein>
    <recommendedName>
        <fullName evidence="1">Glycosyltransferase 2-like domain-containing protein</fullName>
    </recommendedName>
</protein>
<dbReference type="OrthoDB" id="6307329at2"/>
<evidence type="ECO:0000313" key="2">
    <source>
        <dbReference type="EMBL" id="ARN77628.1"/>
    </source>
</evidence>
<dbReference type="PANTHER" id="PTHR43685">
    <property type="entry name" value="GLYCOSYLTRANSFERASE"/>
    <property type="match status" value="1"/>
</dbReference>
<reference evidence="2 3" key="1">
    <citation type="submission" date="2016-11" db="EMBL/GenBank/DDBJ databases">
        <title>Trade-off between light-utilization and light-protection in marine flavobacteria.</title>
        <authorList>
            <person name="Kumagai Y."/>
        </authorList>
    </citation>
    <scope>NUCLEOTIDE SEQUENCE [LARGE SCALE GENOMIC DNA]</scope>
    <source>
        <strain evidence="2 3">JCM 13191</strain>
    </source>
</reference>
<dbReference type="InterPro" id="IPR050834">
    <property type="entry name" value="Glycosyltransf_2"/>
</dbReference>
<dbReference type="InterPro" id="IPR029044">
    <property type="entry name" value="Nucleotide-diphossugar_trans"/>
</dbReference>